<evidence type="ECO:0000256" key="9">
    <source>
        <dbReference type="ARBA" id="ARBA00023125"/>
    </source>
</evidence>
<evidence type="ECO:0000256" key="7">
    <source>
        <dbReference type="ARBA" id="ARBA00022833"/>
    </source>
</evidence>
<dbReference type="InterPro" id="IPR036236">
    <property type="entry name" value="Znf_C2H2_sf"/>
</dbReference>
<keyword evidence="6 12" id="KW-0863">Zinc-finger</keyword>
<dbReference type="GO" id="GO:0008270">
    <property type="term" value="F:zinc ion binding"/>
    <property type="evidence" value="ECO:0007669"/>
    <property type="project" value="UniProtKB-KW"/>
</dbReference>
<evidence type="ECO:0000313" key="15">
    <source>
        <dbReference type="Proteomes" id="UP000694546"/>
    </source>
</evidence>
<sequence length="51" mass="5766">MFFGQLSGLKRHLMVHTGERPFRCAHCGKHFSTSNNLKVHQSAIHNTTQSS</sequence>
<dbReference type="PROSITE" id="PS00028">
    <property type="entry name" value="ZINC_FINGER_C2H2_1"/>
    <property type="match status" value="1"/>
</dbReference>
<keyword evidence="4" id="KW-0479">Metal-binding</keyword>
<reference evidence="14" key="2">
    <citation type="submission" date="2025-09" db="UniProtKB">
        <authorList>
            <consortium name="Ensembl"/>
        </authorList>
    </citation>
    <scope>IDENTIFICATION</scope>
</reference>
<dbReference type="SUPFAM" id="SSF57667">
    <property type="entry name" value="beta-beta-alpha zinc fingers"/>
    <property type="match status" value="1"/>
</dbReference>
<feature type="domain" description="C2H2-type" evidence="13">
    <location>
        <begin position="22"/>
        <end position="50"/>
    </location>
</feature>
<keyword evidence="15" id="KW-1185">Reference proteome</keyword>
<dbReference type="Proteomes" id="UP000694546">
    <property type="component" value="Chromosome 3"/>
</dbReference>
<dbReference type="Ensembl" id="ENSGMOT00000044708.1">
    <property type="protein sequence ID" value="ENSGMOP00000057541.1"/>
    <property type="gene ID" value="ENSGMOG00000034872.1"/>
</dbReference>
<dbReference type="AlphaFoldDB" id="A0A8C5C6V8"/>
<comment type="subcellular location">
    <subcellularLocation>
        <location evidence="2">Nucleus</location>
    </subcellularLocation>
</comment>
<comment type="function">
    <text evidence="1">May be involved in transcriptional regulation.</text>
</comment>
<dbReference type="SMART" id="SM00355">
    <property type="entry name" value="ZnF_C2H2"/>
    <property type="match status" value="1"/>
</dbReference>
<evidence type="ECO:0000256" key="4">
    <source>
        <dbReference type="ARBA" id="ARBA00022723"/>
    </source>
</evidence>
<evidence type="ECO:0000256" key="2">
    <source>
        <dbReference type="ARBA" id="ARBA00004123"/>
    </source>
</evidence>
<keyword evidence="7" id="KW-0862">Zinc</keyword>
<dbReference type="Pfam" id="PF00096">
    <property type="entry name" value="zf-C2H2"/>
    <property type="match status" value="1"/>
</dbReference>
<comment type="similarity">
    <text evidence="3">Belongs to the krueppel C2H2-type zinc-finger protein family.</text>
</comment>
<accession>A0A8C5C6V8</accession>
<reference evidence="14" key="1">
    <citation type="submission" date="2025-08" db="UniProtKB">
        <authorList>
            <consortium name="Ensembl"/>
        </authorList>
    </citation>
    <scope>IDENTIFICATION</scope>
</reference>
<dbReference type="FunFam" id="3.30.160.60:FF:000966">
    <property type="entry name" value="ZFP90 zinc finger protein"/>
    <property type="match status" value="1"/>
</dbReference>
<dbReference type="Gene3D" id="3.30.160.60">
    <property type="entry name" value="Classic Zinc Finger"/>
    <property type="match status" value="2"/>
</dbReference>
<dbReference type="GO" id="GO:0000981">
    <property type="term" value="F:DNA-binding transcription factor activity, RNA polymerase II-specific"/>
    <property type="evidence" value="ECO:0007669"/>
    <property type="project" value="TreeGrafter"/>
</dbReference>
<dbReference type="InterPro" id="IPR013087">
    <property type="entry name" value="Znf_C2H2_type"/>
</dbReference>
<proteinExistence type="inferred from homology"/>
<evidence type="ECO:0000256" key="11">
    <source>
        <dbReference type="ARBA" id="ARBA00023242"/>
    </source>
</evidence>
<dbReference type="GO" id="GO:0005634">
    <property type="term" value="C:nucleus"/>
    <property type="evidence" value="ECO:0007669"/>
    <property type="project" value="UniProtKB-SubCell"/>
</dbReference>
<evidence type="ECO:0000256" key="10">
    <source>
        <dbReference type="ARBA" id="ARBA00023163"/>
    </source>
</evidence>
<organism evidence="14 15">
    <name type="scientific">Gadus morhua</name>
    <name type="common">Atlantic cod</name>
    <dbReference type="NCBI Taxonomy" id="8049"/>
    <lineage>
        <taxon>Eukaryota</taxon>
        <taxon>Metazoa</taxon>
        <taxon>Chordata</taxon>
        <taxon>Craniata</taxon>
        <taxon>Vertebrata</taxon>
        <taxon>Euteleostomi</taxon>
        <taxon>Actinopterygii</taxon>
        <taxon>Neopterygii</taxon>
        <taxon>Teleostei</taxon>
        <taxon>Neoteleostei</taxon>
        <taxon>Acanthomorphata</taxon>
        <taxon>Zeiogadaria</taxon>
        <taxon>Gadariae</taxon>
        <taxon>Gadiformes</taxon>
        <taxon>Gadoidei</taxon>
        <taxon>Gadidae</taxon>
        <taxon>Gadus</taxon>
    </lineage>
</organism>
<keyword evidence="9" id="KW-0238">DNA-binding</keyword>
<keyword evidence="8" id="KW-0805">Transcription regulation</keyword>
<feature type="domain" description="C2H2-type" evidence="13">
    <location>
        <begin position="1"/>
        <end position="21"/>
    </location>
</feature>
<keyword evidence="5" id="KW-0677">Repeat</keyword>
<dbReference type="PROSITE" id="PS50157">
    <property type="entry name" value="ZINC_FINGER_C2H2_2"/>
    <property type="match status" value="2"/>
</dbReference>
<evidence type="ECO:0000313" key="14">
    <source>
        <dbReference type="Ensembl" id="ENSGMOP00000057541.1"/>
    </source>
</evidence>
<keyword evidence="10" id="KW-0804">Transcription</keyword>
<evidence type="ECO:0000259" key="13">
    <source>
        <dbReference type="PROSITE" id="PS50157"/>
    </source>
</evidence>
<keyword evidence="11" id="KW-0539">Nucleus</keyword>
<dbReference type="PANTHER" id="PTHR23235:SF178">
    <property type="entry name" value="C2H2-TYPE DOMAIN-CONTAINING PROTEIN-RELATED"/>
    <property type="match status" value="1"/>
</dbReference>
<evidence type="ECO:0000256" key="6">
    <source>
        <dbReference type="ARBA" id="ARBA00022771"/>
    </source>
</evidence>
<protein>
    <recommendedName>
        <fullName evidence="13">C2H2-type domain-containing protein</fullName>
    </recommendedName>
</protein>
<evidence type="ECO:0000256" key="8">
    <source>
        <dbReference type="ARBA" id="ARBA00023015"/>
    </source>
</evidence>
<evidence type="ECO:0000256" key="1">
    <source>
        <dbReference type="ARBA" id="ARBA00003767"/>
    </source>
</evidence>
<evidence type="ECO:0000256" key="3">
    <source>
        <dbReference type="ARBA" id="ARBA00006991"/>
    </source>
</evidence>
<evidence type="ECO:0000256" key="5">
    <source>
        <dbReference type="ARBA" id="ARBA00022737"/>
    </source>
</evidence>
<dbReference type="OMA" id="HQSAIHN"/>
<dbReference type="GO" id="GO:0000978">
    <property type="term" value="F:RNA polymerase II cis-regulatory region sequence-specific DNA binding"/>
    <property type="evidence" value="ECO:0007669"/>
    <property type="project" value="TreeGrafter"/>
</dbReference>
<dbReference type="PANTHER" id="PTHR23235">
    <property type="entry name" value="KRUEPPEL-LIKE TRANSCRIPTION FACTOR"/>
    <property type="match status" value="1"/>
</dbReference>
<evidence type="ECO:0000256" key="12">
    <source>
        <dbReference type="PROSITE-ProRule" id="PRU00042"/>
    </source>
</evidence>
<name>A0A8C5C6V8_GADMO</name>